<proteinExistence type="predicted"/>
<name>A0ABW5V0E2_9MICO</name>
<evidence type="ECO:0000256" key="1">
    <source>
        <dbReference type="ARBA" id="ARBA00023015"/>
    </source>
</evidence>
<dbReference type="PANTHER" id="PTHR30146:SF138">
    <property type="entry name" value="TRANSCRIPTIONAL REGULATORY PROTEIN"/>
    <property type="match status" value="1"/>
</dbReference>
<dbReference type="Pfam" id="PF00356">
    <property type="entry name" value="LacI"/>
    <property type="match status" value="1"/>
</dbReference>
<dbReference type="CDD" id="cd06267">
    <property type="entry name" value="PBP1_LacI_sugar_binding-like"/>
    <property type="match status" value="1"/>
</dbReference>
<evidence type="ECO:0000259" key="4">
    <source>
        <dbReference type="PROSITE" id="PS50932"/>
    </source>
</evidence>
<keyword evidence="6" id="KW-1185">Reference proteome</keyword>
<dbReference type="InterPro" id="IPR028082">
    <property type="entry name" value="Peripla_BP_I"/>
</dbReference>
<feature type="domain" description="HTH lacI-type" evidence="4">
    <location>
        <begin position="9"/>
        <end position="63"/>
    </location>
</feature>
<dbReference type="SUPFAM" id="SSF53822">
    <property type="entry name" value="Periplasmic binding protein-like I"/>
    <property type="match status" value="1"/>
</dbReference>
<dbReference type="PROSITE" id="PS50932">
    <property type="entry name" value="HTH_LACI_2"/>
    <property type="match status" value="1"/>
</dbReference>
<dbReference type="Gene3D" id="3.40.50.2300">
    <property type="match status" value="2"/>
</dbReference>
<keyword evidence="1" id="KW-0805">Transcription regulation</keyword>
<gene>
    <name evidence="5" type="ORF">ACFSW7_07060</name>
</gene>
<keyword evidence="2 5" id="KW-0238">DNA-binding</keyword>
<comment type="caution">
    <text evidence="5">The sequence shown here is derived from an EMBL/GenBank/DDBJ whole genome shotgun (WGS) entry which is preliminary data.</text>
</comment>
<dbReference type="Pfam" id="PF13377">
    <property type="entry name" value="Peripla_BP_3"/>
    <property type="match status" value="1"/>
</dbReference>
<sequence length="343" mass="36366">MVTQQPKRPTIRDVAREAGVSKSLVSMVFNDSDQVSEARREAVLEAAARLGYVPNRVAKSLSSAGGDFVSVLVADHVNPMFGEVLTTMRRTLQEAGVRMLMSSFAFNADTDASTLDLDALATVRDLRPRGVIVLGSFSGQGLFEQLPHGVPVVLVNSLDAPLEKINTVVRTDDQIGIGLVVGHLVSIGRRRLTFVGGVGGAVAQSRARTFRAACSAAGVTDFEIEPARFTFEAGAEAARRMLDAGRVPEAVVAANDLVALGVIETLEGAGVAVPGDCAVTGYDDIFVSRLHRVALTSVNPDNAEVGRQAAHALMRLTNGEQVDAEYLVRPVLAIRATTVPTEH</sequence>
<dbReference type="SMART" id="SM00354">
    <property type="entry name" value="HTH_LACI"/>
    <property type="match status" value="1"/>
</dbReference>
<dbReference type="Gene3D" id="1.10.260.40">
    <property type="entry name" value="lambda repressor-like DNA-binding domains"/>
    <property type="match status" value="1"/>
</dbReference>
<accession>A0ABW5V0E2</accession>
<evidence type="ECO:0000256" key="2">
    <source>
        <dbReference type="ARBA" id="ARBA00023125"/>
    </source>
</evidence>
<dbReference type="GO" id="GO:0003677">
    <property type="term" value="F:DNA binding"/>
    <property type="evidence" value="ECO:0007669"/>
    <property type="project" value="UniProtKB-KW"/>
</dbReference>
<evidence type="ECO:0000313" key="5">
    <source>
        <dbReference type="EMBL" id="MFD2758134.1"/>
    </source>
</evidence>
<keyword evidence="3" id="KW-0804">Transcription</keyword>
<evidence type="ECO:0000256" key="3">
    <source>
        <dbReference type="ARBA" id="ARBA00023163"/>
    </source>
</evidence>
<dbReference type="CDD" id="cd01392">
    <property type="entry name" value="HTH_LacI"/>
    <property type="match status" value="1"/>
</dbReference>
<dbReference type="PANTHER" id="PTHR30146">
    <property type="entry name" value="LACI-RELATED TRANSCRIPTIONAL REPRESSOR"/>
    <property type="match status" value="1"/>
</dbReference>
<dbReference type="SUPFAM" id="SSF47413">
    <property type="entry name" value="lambda repressor-like DNA-binding domains"/>
    <property type="match status" value="1"/>
</dbReference>
<protein>
    <submittedName>
        <fullName evidence="5">LacI family DNA-binding transcriptional regulator</fullName>
    </submittedName>
</protein>
<reference evidence="6" key="1">
    <citation type="journal article" date="2019" name="Int. J. Syst. Evol. Microbiol.">
        <title>The Global Catalogue of Microorganisms (GCM) 10K type strain sequencing project: providing services to taxonomists for standard genome sequencing and annotation.</title>
        <authorList>
            <consortium name="The Broad Institute Genomics Platform"/>
            <consortium name="The Broad Institute Genome Sequencing Center for Infectious Disease"/>
            <person name="Wu L."/>
            <person name="Ma J."/>
        </authorList>
    </citation>
    <scope>NUCLEOTIDE SEQUENCE [LARGE SCALE GENOMIC DNA]</scope>
    <source>
        <strain evidence="6">TISTR 1514</strain>
    </source>
</reference>
<organism evidence="5 6">
    <name type="scientific">Gulosibacter faecalis</name>
    <dbReference type="NCBI Taxonomy" id="272240"/>
    <lineage>
        <taxon>Bacteria</taxon>
        <taxon>Bacillati</taxon>
        <taxon>Actinomycetota</taxon>
        <taxon>Actinomycetes</taxon>
        <taxon>Micrococcales</taxon>
        <taxon>Microbacteriaceae</taxon>
        <taxon>Gulosibacter</taxon>
    </lineage>
</organism>
<dbReference type="EMBL" id="JBHUNE010000006">
    <property type="protein sequence ID" value="MFD2758134.1"/>
    <property type="molecule type" value="Genomic_DNA"/>
</dbReference>
<dbReference type="Proteomes" id="UP001597492">
    <property type="component" value="Unassembled WGS sequence"/>
</dbReference>
<evidence type="ECO:0000313" key="6">
    <source>
        <dbReference type="Proteomes" id="UP001597492"/>
    </source>
</evidence>
<dbReference type="InterPro" id="IPR046335">
    <property type="entry name" value="LacI/GalR-like_sensor"/>
</dbReference>
<dbReference type="InterPro" id="IPR010982">
    <property type="entry name" value="Lambda_DNA-bd_dom_sf"/>
</dbReference>
<dbReference type="InterPro" id="IPR000843">
    <property type="entry name" value="HTH_LacI"/>
</dbReference>
<dbReference type="RefSeq" id="WP_019618586.1">
    <property type="nucleotide sequence ID" value="NZ_JBHUNE010000006.1"/>
</dbReference>